<dbReference type="InterPro" id="IPR001031">
    <property type="entry name" value="Thioesterase"/>
</dbReference>
<gene>
    <name evidence="2" type="ORF">UA74_17120</name>
</gene>
<reference evidence="3" key="1">
    <citation type="submission" date="2016-06" db="EMBL/GenBank/DDBJ databases">
        <title>Complete genome sequence of Actinoalloteichus fjordicus DSM 46855 (=ADI127-17), type strain of the new species Actinoalloteichus fjordicus.</title>
        <authorList>
            <person name="Ruckert C."/>
            <person name="Nouioui I."/>
            <person name="Willmese J."/>
            <person name="van Wezel G."/>
            <person name="Klenk H.-P."/>
            <person name="Kalinowski J."/>
            <person name="Zotchev S.B."/>
        </authorList>
    </citation>
    <scope>NUCLEOTIDE SEQUENCE [LARGE SCALE GENOMIC DNA]</scope>
    <source>
        <strain evidence="3">ADI127-7</strain>
    </source>
</reference>
<dbReference type="Proteomes" id="UP000185511">
    <property type="component" value="Chromosome"/>
</dbReference>
<name>A0AAC9PSE2_9PSEU</name>
<evidence type="ECO:0000313" key="3">
    <source>
        <dbReference type="Proteomes" id="UP000185511"/>
    </source>
</evidence>
<keyword evidence="3" id="KW-1185">Reference proteome</keyword>
<dbReference type="Pfam" id="PF00975">
    <property type="entry name" value="Thioesterase"/>
    <property type="match status" value="1"/>
</dbReference>
<feature type="domain" description="Thioesterase TesA-like" evidence="1">
    <location>
        <begin position="20"/>
        <end position="184"/>
    </location>
</feature>
<dbReference type="SMART" id="SM00824">
    <property type="entry name" value="PKS_TE"/>
    <property type="match status" value="1"/>
</dbReference>
<protein>
    <recommendedName>
        <fullName evidence="1">Thioesterase TesA-like domain-containing protein</fullName>
    </recommendedName>
</protein>
<organism evidence="2 3">
    <name type="scientific">Actinoalloteichus fjordicus</name>
    <dbReference type="NCBI Taxonomy" id="1612552"/>
    <lineage>
        <taxon>Bacteria</taxon>
        <taxon>Bacillati</taxon>
        <taxon>Actinomycetota</taxon>
        <taxon>Actinomycetes</taxon>
        <taxon>Pseudonocardiales</taxon>
        <taxon>Pseudonocardiaceae</taxon>
        <taxon>Actinoalloteichus</taxon>
    </lineage>
</organism>
<dbReference type="EMBL" id="CP016076">
    <property type="protein sequence ID" value="APU15454.1"/>
    <property type="molecule type" value="Genomic_DNA"/>
</dbReference>
<evidence type="ECO:0000259" key="1">
    <source>
        <dbReference type="SMART" id="SM00824"/>
    </source>
</evidence>
<dbReference type="AlphaFoldDB" id="A0AAC9PSE2"/>
<proteinExistence type="predicted"/>
<dbReference type="KEGG" id="acad:UA74_17120"/>
<accession>A0AAC9PSE2</accession>
<sequence>MADLERLVPLRTGGEKPPVFCVHAVSGSAYAYAGLARLLDDDRPVHGFEAPGFDNDRTPVRSLSALADEYTDVLREFHPGGPYLLLGWSLGGLVAFEMAKRLTAAGDVVDQLVLVDAGIPEVTDLPPEQEILRRFVLDMAGTSAESPPGLDELAATWAADVDPDTAFEQVEDAGILPEELDAYLLGEQYAVFRAHLAGFYSIEVTGSHAGPSIHVLAEHSPAEDMRWGRFLPDLVEHTVPGSTHHSIWTGDSLLELSRLVRKRLGD</sequence>
<dbReference type="Gene3D" id="3.40.50.1820">
    <property type="entry name" value="alpha/beta hydrolase"/>
    <property type="match status" value="1"/>
</dbReference>
<dbReference type="SUPFAM" id="SSF53474">
    <property type="entry name" value="alpha/beta-Hydrolases"/>
    <property type="match status" value="1"/>
</dbReference>
<dbReference type="InterPro" id="IPR020802">
    <property type="entry name" value="TesA-like"/>
</dbReference>
<evidence type="ECO:0000313" key="2">
    <source>
        <dbReference type="EMBL" id="APU15454.1"/>
    </source>
</evidence>
<dbReference type="InterPro" id="IPR029058">
    <property type="entry name" value="AB_hydrolase_fold"/>
</dbReference>
<dbReference type="RefSeq" id="WP_075764895.1">
    <property type="nucleotide sequence ID" value="NZ_CP016076.1"/>
</dbReference>